<organism evidence="11 12">
    <name type="scientific">Phaedon cochleariae</name>
    <name type="common">Mustard beetle</name>
    <dbReference type="NCBI Taxonomy" id="80249"/>
    <lineage>
        <taxon>Eukaryota</taxon>
        <taxon>Metazoa</taxon>
        <taxon>Ecdysozoa</taxon>
        <taxon>Arthropoda</taxon>
        <taxon>Hexapoda</taxon>
        <taxon>Insecta</taxon>
        <taxon>Pterygota</taxon>
        <taxon>Neoptera</taxon>
        <taxon>Endopterygota</taxon>
        <taxon>Coleoptera</taxon>
        <taxon>Polyphaga</taxon>
        <taxon>Cucujiformia</taxon>
        <taxon>Chrysomeloidea</taxon>
        <taxon>Chrysomelidae</taxon>
        <taxon>Chrysomelinae</taxon>
        <taxon>Chrysomelini</taxon>
        <taxon>Phaedon</taxon>
    </lineage>
</organism>
<dbReference type="Proteomes" id="UP001153737">
    <property type="component" value="Chromosome 3"/>
</dbReference>
<keyword evidence="12" id="KW-1185">Reference proteome</keyword>
<dbReference type="GO" id="GO:0005886">
    <property type="term" value="C:plasma membrane"/>
    <property type="evidence" value="ECO:0007669"/>
    <property type="project" value="UniProtKB-SubCell"/>
</dbReference>
<feature type="transmembrane region" description="Helical" evidence="9">
    <location>
        <begin position="237"/>
        <end position="258"/>
    </location>
</feature>
<evidence type="ECO:0000256" key="8">
    <source>
        <dbReference type="ARBA" id="ARBA00023180"/>
    </source>
</evidence>
<comment type="subcellular location">
    <subcellularLocation>
        <location evidence="1">Cell membrane</location>
        <topology evidence="1">Multi-pass membrane protein</topology>
    </subcellularLocation>
</comment>
<evidence type="ECO:0000313" key="12">
    <source>
        <dbReference type="Proteomes" id="UP001153737"/>
    </source>
</evidence>
<dbReference type="Gene3D" id="3.40.190.10">
    <property type="entry name" value="Periplasmic binding protein-like II"/>
    <property type="match status" value="1"/>
</dbReference>
<evidence type="ECO:0000256" key="4">
    <source>
        <dbReference type="ARBA" id="ARBA00022692"/>
    </source>
</evidence>
<name>A0A9P0GV97_PHACE</name>
<evidence type="ECO:0000256" key="6">
    <source>
        <dbReference type="ARBA" id="ARBA00023136"/>
    </source>
</evidence>
<evidence type="ECO:0000256" key="7">
    <source>
        <dbReference type="ARBA" id="ARBA00023170"/>
    </source>
</evidence>
<dbReference type="Gene3D" id="1.10.287.70">
    <property type="match status" value="1"/>
</dbReference>
<dbReference type="EMBL" id="OU896709">
    <property type="protein sequence ID" value="CAH1160158.1"/>
    <property type="molecule type" value="Genomic_DNA"/>
</dbReference>
<comment type="similarity">
    <text evidence="2">Belongs to the glutamate-gated ion channel (TC 1.A.10.1) family.</text>
</comment>
<protein>
    <recommendedName>
        <fullName evidence="10">Ionotropic glutamate receptor C-terminal domain-containing protein</fullName>
    </recommendedName>
</protein>
<dbReference type="SUPFAM" id="SSF53850">
    <property type="entry name" value="Periplasmic binding protein-like II"/>
    <property type="match status" value="1"/>
</dbReference>
<dbReference type="InterPro" id="IPR052192">
    <property type="entry name" value="Insect_Ionotropic_Sensory_Rcpt"/>
</dbReference>
<dbReference type="GO" id="GO:0050906">
    <property type="term" value="P:detection of stimulus involved in sensory perception"/>
    <property type="evidence" value="ECO:0007669"/>
    <property type="project" value="UniProtKB-ARBA"/>
</dbReference>
<keyword evidence="7" id="KW-0675">Receptor</keyword>
<evidence type="ECO:0000256" key="2">
    <source>
        <dbReference type="ARBA" id="ARBA00008685"/>
    </source>
</evidence>
<evidence type="ECO:0000256" key="9">
    <source>
        <dbReference type="SAM" id="Phobius"/>
    </source>
</evidence>
<keyword evidence="4 9" id="KW-0812">Transmembrane</keyword>
<sequence length="558" mass="63635">MGLIEIVLATMCLNATCDIEPDIEQVIATARISRLAQLAEELKVETLTITTLKNGELSGYKKENATLIGTGLAFEIVHIFQQKFGFTYEIVLPEDNVFLEGTINKGAKNLLEDKKVDVAVAFLPIVNSFRHDVTYSRSFDVAEWSVLMNRPRDSATGSGLLAPFTTEVWIIIIFSVLVIGPIMHLIILARARLCKSDEESVVYPLPDCMWFLYGALLKQGSVLNPVTDSSRILFSTWWLFILIITAFYTANLTAFLTLSKFTLPIKSPSDISAKGYKWVSNKGNGIRDFMYSENHDTMSIENKLVDQIGRGRLYTDLEDMAILDEYVASGQMMFIREKSVIRHVMYGDYKEKTRKGTKESDRCTYVVAKFPIVELPRAFAYKHDFKYKELFDNSIQHLVESGIIQFKLRENLPDAEICPLDLGSTERKLRNSDLSLTYFIVAGGLAFAICVFFIEILWRSASQRYKKARRAKKQNVAVQSWMEKNDNLMKKTQSSEFPTVTPPPSYQALFRPPFFFSDSDSQKKNINGRDYWVIHKNNGFRELIPLRTPSALLFQYSH</sequence>
<reference evidence="11" key="2">
    <citation type="submission" date="2022-10" db="EMBL/GenBank/DDBJ databases">
        <authorList>
            <consortium name="ENA_rothamsted_submissions"/>
            <consortium name="culmorum"/>
            <person name="King R."/>
        </authorList>
    </citation>
    <scope>NUCLEOTIDE SEQUENCE</scope>
</reference>
<dbReference type="InterPro" id="IPR001320">
    <property type="entry name" value="Iontro_rcpt_C"/>
</dbReference>
<keyword evidence="5 9" id="KW-1133">Transmembrane helix</keyword>
<feature type="transmembrane region" description="Helical" evidence="9">
    <location>
        <begin position="436"/>
        <end position="458"/>
    </location>
</feature>
<dbReference type="PANTHER" id="PTHR42643">
    <property type="entry name" value="IONOTROPIC RECEPTOR 20A-RELATED"/>
    <property type="match status" value="1"/>
</dbReference>
<feature type="domain" description="Ionotropic glutamate receptor C-terminal" evidence="10">
    <location>
        <begin position="166"/>
        <end position="370"/>
    </location>
</feature>
<keyword evidence="3" id="KW-1003">Cell membrane</keyword>
<dbReference type="PANTHER" id="PTHR42643:SF24">
    <property type="entry name" value="IONOTROPIC RECEPTOR 60A"/>
    <property type="match status" value="1"/>
</dbReference>
<dbReference type="Pfam" id="PF00060">
    <property type="entry name" value="Lig_chan"/>
    <property type="match status" value="1"/>
</dbReference>
<evidence type="ECO:0000256" key="5">
    <source>
        <dbReference type="ARBA" id="ARBA00022989"/>
    </source>
</evidence>
<dbReference type="OrthoDB" id="6628329at2759"/>
<evidence type="ECO:0000259" key="10">
    <source>
        <dbReference type="Pfam" id="PF00060"/>
    </source>
</evidence>
<reference evidence="11" key="1">
    <citation type="submission" date="2022-01" db="EMBL/GenBank/DDBJ databases">
        <authorList>
            <person name="King R."/>
        </authorList>
    </citation>
    <scope>NUCLEOTIDE SEQUENCE</scope>
</reference>
<keyword evidence="8" id="KW-0325">Glycoprotein</keyword>
<evidence type="ECO:0000256" key="3">
    <source>
        <dbReference type="ARBA" id="ARBA00022475"/>
    </source>
</evidence>
<gene>
    <name evidence="11" type="ORF">PHAECO_LOCUS7186</name>
</gene>
<dbReference type="GO" id="GO:0015276">
    <property type="term" value="F:ligand-gated monoatomic ion channel activity"/>
    <property type="evidence" value="ECO:0007669"/>
    <property type="project" value="InterPro"/>
</dbReference>
<feature type="transmembrane region" description="Helical" evidence="9">
    <location>
        <begin position="168"/>
        <end position="189"/>
    </location>
</feature>
<accession>A0A9P0GV97</accession>
<dbReference type="AlphaFoldDB" id="A0A9P0GV97"/>
<proteinExistence type="inferred from homology"/>
<evidence type="ECO:0000313" key="11">
    <source>
        <dbReference type="EMBL" id="CAH1160158.1"/>
    </source>
</evidence>
<keyword evidence="6 9" id="KW-0472">Membrane</keyword>
<evidence type="ECO:0000256" key="1">
    <source>
        <dbReference type="ARBA" id="ARBA00004651"/>
    </source>
</evidence>